<organism evidence="2">
    <name type="scientific">hydrocarbon metagenome</name>
    <dbReference type="NCBI Taxonomy" id="938273"/>
    <lineage>
        <taxon>unclassified sequences</taxon>
        <taxon>metagenomes</taxon>
        <taxon>ecological metagenomes</taxon>
    </lineage>
</organism>
<protein>
    <submittedName>
        <fullName evidence="2">Uncharacterized protein</fullName>
    </submittedName>
</protein>
<comment type="caution">
    <text evidence="2">The sequence shown here is derived from an EMBL/GenBank/DDBJ whole genome shotgun (WGS) entry which is preliminary data.</text>
</comment>
<feature type="coiled-coil region" evidence="1">
    <location>
        <begin position="42"/>
        <end position="69"/>
    </location>
</feature>
<name>A0A0W8FJ65_9ZZZZ</name>
<sequence length="207" mass="23453">MNRVRLLLNGGGSKEAFMALRAERQSGASGRKHMDEVIEEGYSRLIEKLEETSRRREELSREVRDREAALLGRMAEKTMPVIGQKGLEMLELGKVDPGGAIYDPVYYPKKMILLGKTDPVPYRPDDPTKPVENQICVLSEDGKFFELMYSSDGFILDSYLNPLTPAEALDLYGYEIMLMLYRAMREYLESEGDLVDALAKTLEFIVG</sequence>
<dbReference type="AlphaFoldDB" id="A0A0W8FJ65"/>
<evidence type="ECO:0000313" key="2">
    <source>
        <dbReference type="EMBL" id="KUG20957.1"/>
    </source>
</evidence>
<dbReference type="EMBL" id="LNQE01001123">
    <property type="protein sequence ID" value="KUG20957.1"/>
    <property type="molecule type" value="Genomic_DNA"/>
</dbReference>
<evidence type="ECO:0000256" key="1">
    <source>
        <dbReference type="SAM" id="Coils"/>
    </source>
</evidence>
<gene>
    <name evidence="2" type="ORF">ASZ90_009301</name>
</gene>
<reference evidence="2" key="1">
    <citation type="journal article" date="2015" name="Proc. Natl. Acad. Sci. U.S.A.">
        <title>Networks of energetic and metabolic interactions define dynamics in microbial communities.</title>
        <authorList>
            <person name="Embree M."/>
            <person name="Liu J.K."/>
            <person name="Al-Bassam M.M."/>
            <person name="Zengler K."/>
        </authorList>
    </citation>
    <scope>NUCLEOTIDE SEQUENCE</scope>
</reference>
<proteinExistence type="predicted"/>
<keyword evidence="1" id="KW-0175">Coiled coil</keyword>
<accession>A0A0W8FJ65</accession>